<feature type="region of interest" description="Disordered" evidence="1">
    <location>
        <begin position="83"/>
        <end position="106"/>
    </location>
</feature>
<protein>
    <submittedName>
        <fullName evidence="3">Uncharacterized protein</fullName>
    </submittedName>
</protein>
<feature type="compositionally biased region" description="Low complexity" evidence="1">
    <location>
        <begin position="92"/>
        <end position="106"/>
    </location>
</feature>
<keyword evidence="2" id="KW-0472">Membrane</keyword>
<evidence type="ECO:0000256" key="1">
    <source>
        <dbReference type="SAM" id="MobiDB-lite"/>
    </source>
</evidence>
<name>A0A8S3YDL0_9EUPU</name>
<evidence type="ECO:0000313" key="3">
    <source>
        <dbReference type="EMBL" id="CAG5114548.1"/>
    </source>
</evidence>
<comment type="caution">
    <text evidence="3">The sequence shown here is derived from an EMBL/GenBank/DDBJ whole genome shotgun (WGS) entry which is preliminary data.</text>
</comment>
<dbReference type="Proteomes" id="UP000678393">
    <property type="component" value="Unassembled WGS sequence"/>
</dbReference>
<dbReference type="PANTHER" id="PTHR46830">
    <property type="entry name" value="TRANSFERASE, PUTATIVE-RELATED"/>
    <property type="match status" value="1"/>
</dbReference>
<dbReference type="PANTHER" id="PTHR46830:SF1">
    <property type="entry name" value="ALPHA-1,4-N-ACETYLGLUCOSAMINYLTRANSFERASE"/>
    <property type="match status" value="1"/>
</dbReference>
<proteinExistence type="predicted"/>
<dbReference type="Gene3D" id="3.90.550.20">
    <property type="match status" value="1"/>
</dbReference>
<reference evidence="3" key="1">
    <citation type="submission" date="2021-04" db="EMBL/GenBank/DDBJ databases">
        <authorList>
            <consortium name="Molecular Ecology Group"/>
        </authorList>
    </citation>
    <scope>NUCLEOTIDE SEQUENCE</scope>
</reference>
<accession>A0A8S3YDL0</accession>
<dbReference type="OrthoDB" id="409543at2759"/>
<keyword evidence="2" id="KW-1133">Transmembrane helix</keyword>
<organism evidence="3 4">
    <name type="scientific">Candidula unifasciata</name>
    <dbReference type="NCBI Taxonomy" id="100452"/>
    <lineage>
        <taxon>Eukaryota</taxon>
        <taxon>Metazoa</taxon>
        <taxon>Spiralia</taxon>
        <taxon>Lophotrochozoa</taxon>
        <taxon>Mollusca</taxon>
        <taxon>Gastropoda</taxon>
        <taxon>Heterobranchia</taxon>
        <taxon>Euthyneura</taxon>
        <taxon>Panpulmonata</taxon>
        <taxon>Eupulmonata</taxon>
        <taxon>Stylommatophora</taxon>
        <taxon>Helicina</taxon>
        <taxon>Helicoidea</taxon>
        <taxon>Geomitridae</taxon>
        <taxon>Candidula</taxon>
    </lineage>
</organism>
<feature type="transmembrane region" description="Helical" evidence="2">
    <location>
        <begin position="34"/>
        <end position="51"/>
    </location>
</feature>
<sequence length="595" mass="68370">MFSCNRYIFADKAMPQRIFRLLHRARTRSQRRRVYAWIVVFSLFLILILYAQHSSVITFSQVVSREEVKAELSLTADANGDRRGPDLKLLNTDDNNNNNNGNVNNVDDYADDSRADLLPDLAPPIIHYIWCGNKHFEFRHYLSIKRADDIIRPDKIFFHYQELPKSDSEQYYTWFNQTVAGNDHIVLKYLNRSTCPESGAERYMLVLSLLEYFGGIFIPEDAILVDFPLHLRSAGFMSGVVAKTLTEYLDGIIVAKKNGFISPSSQSGLNVVLASGRSAAQGTIKPCGTIEHFNTEEQGDCICVKSRFSTLTRLAAYGVGEVRPKFSQKSTIPRIAHYICWDCEVKFGPYLSILSALYIAGLSKVYIHGVKQPTGYWWKKLQETQKVIHVYREYPEHSSNRATMTQELAEGIMRLSILLKYGGVYCDSKVIWTNIIPEDRFSYEAVASPDWSLYGSWPDSISHTTIMAKKNSEYLLKLRNLHSQNPRQQFWFVDQFLAYKMLERKPELMFLDRHLQVKCLNQNCHPTWQPGYRAPLNENPQGAAFNWQNDTLSVHWDVFPDLELETVKYTSGPIVEAARRILHKSGVSIQDLNNR</sequence>
<gene>
    <name evidence="3" type="ORF">CUNI_LOCUS106</name>
</gene>
<keyword evidence="2" id="KW-0812">Transmembrane</keyword>
<keyword evidence="4" id="KW-1185">Reference proteome</keyword>
<evidence type="ECO:0000313" key="4">
    <source>
        <dbReference type="Proteomes" id="UP000678393"/>
    </source>
</evidence>
<dbReference type="EMBL" id="CAJHNH020000003">
    <property type="protein sequence ID" value="CAG5114548.1"/>
    <property type="molecule type" value="Genomic_DNA"/>
</dbReference>
<evidence type="ECO:0000256" key="2">
    <source>
        <dbReference type="SAM" id="Phobius"/>
    </source>
</evidence>
<dbReference type="AlphaFoldDB" id="A0A8S3YDL0"/>